<evidence type="ECO:0000313" key="3">
    <source>
        <dbReference type="Proteomes" id="UP001501079"/>
    </source>
</evidence>
<evidence type="ECO:0000313" key="2">
    <source>
        <dbReference type="EMBL" id="GAA4177774.1"/>
    </source>
</evidence>
<dbReference type="Pfam" id="PF04480">
    <property type="entry name" value="DUF559"/>
    <property type="match status" value="1"/>
</dbReference>
<dbReference type="Proteomes" id="UP001501079">
    <property type="component" value="Unassembled WGS sequence"/>
</dbReference>
<dbReference type="InterPro" id="IPR007569">
    <property type="entry name" value="DUF559"/>
</dbReference>
<accession>A0ABP8A4W6</accession>
<protein>
    <recommendedName>
        <fullName evidence="1">DUF559 domain-containing protein</fullName>
    </recommendedName>
</protein>
<dbReference type="Gene3D" id="3.40.960.10">
    <property type="entry name" value="VSR Endonuclease"/>
    <property type="match status" value="1"/>
</dbReference>
<organism evidence="2 3">
    <name type="scientific">Gryllotalpicola koreensis</name>
    <dbReference type="NCBI Taxonomy" id="993086"/>
    <lineage>
        <taxon>Bacteria</taxon>
        <taxon>Bacillati</taxon>
        <taxon>Actinomycetota</taxon>
        <taxon>Actinomycetes</taxon>
        <taxon>Micrococcales</taxon>
        <taxon>Microbacteriaceae</taxon>
        <taxon>Gryllotalpicola</taxon>
    </lineage>
</organism>
<dbReference type="RefSeq" id="WP_344755278.1">
    <property type="nucleotide sequence ID" value="NZ_BAABBW010000004.1"/>
</dbReference>
<dbReference type="SUPFAM" id="SSF52980">
    <property type="entry name" value="Restriction endonuclease-like"/>
    <property type="match status" value="1"/>
</dbReference>
<comment type="caution">
    <text evidence="2">The sequence shown here is derived from an EMBL/GenBank/DDBJ whole genome shotgun (WGS) entry which is preliminary data.</text>
</comment>
<evidence type="ECO:0000259" key="1">
    <source>
        <dbReference type="Pfam" id="PF04480"/>
    </source>
</evidence>
<sequence>MDLDRILDLNQGFTTRAALYSAGFSKRRIQEELSAGRIVAYGKLLVGRPTVSPAFRRAATMRARLACITAAKSMGLWTLETDAFHVVPPASNSHVHPDGRLPRARVHWSSSPIEPDRSRLVVESGRNALAHIADCQPIAAAVATFDSAVRKGLVSVEELQRLASVRRGRFARVVALVSDHADSGLESLTRVRLLWEGVACREQVVIDGHPVDLLIGDRLIIQLDGKQHLEDPEQLERDRWQDRRLRRMGYTVLRYSYDDVVANWPTTWAEIRSHLAQSAHLA</sequence>
<reference evidence="3" key="1">
    <citation type="journal article" date="2019" name="Int. J. Syst. Evol. Microbiol.">
        <title>The Global Catalogue of Microorganisms (GCM) 10K type strain sequencing project: providing services to taxonomists for standard genome sequencing and annotation.</title>
        <authorList>
            <consortium name="The Broad Institute Genomics Platform"/>
            <consortium name="The Broad Institute Genome Sequencing Center for Infectious Disease"/>
            <person name="Wu L."/>
            <person name="Ma J."/>
        </authorList>
    </citation>
    <scope>NUCLEOTIDE SEQUENCE [LARGE SCALE GENOMIC DNA]</scope>
    <source>
        <strain evidence="3">JCM 17591</strain>
    </source>
</reference>
<dbReference type="EMBL" id="BAABBW010000004">
    <property type="protein sequence ID" value="GAA4177774.1"/>
    <property type="molecule type" value="Genomic_DNA"/>
</dbReference>
<name>A0ABP8A4W6_9MICO</name>
<dbReference type="InterPro" id="IPR011335">
    <property type="entry name" value="Restrct_endonuc-II-like"/>
</dbReference>
<feature type="domain" description="DUF559" evidence="1">
    <location>
        <begin position="195"/>
        <end position="275"/>
    </location>
</feature>
<proteinExistence type="predicted"/>
<keyword evidence="3" id="KW-1185">Reference proteome</keyword>
<gene>
    <name evidence="2" type="ORF">GCM10022287_27060</name>
</gene>